<keyword evidence="1" id="KW-0812">Transmembrane</keyword>
<sequence>MVAVFPEESRVPWDSSGVPWKSSGVFSGAVGSFGDVMEAVGGRSRWRALAAPLGVLAAGVAGVAVVGLVSPYEAGHYPVCPFLGITGWYCPGCGGLRMTYDLAHGRIAQAFSRNALVFVMVPVAAYLWGLWTVASWRGTAVRTRLGSRVAIVALTGSILVFWVLRNLPFGRALAP</sequence>
<evidence type="ECO:0000313" key="2">
    <source>
        <dbReference type="EMBL" id="GAA2732075.1"/>
    </source>
</evidence>
<comment type="caution">
    <text evidence="2">The sequence shown here is derived from an EMBL/GenBank/DDBJ whole genome shotgun (WGS) entry which is preliminary data.</text>
</comment>
<evidence type="ECO:0000313" key="3">
    <source>
        <dbReference type="Proteomes" id="UP001501842"/>
    </source>
</evidence>
<proteinExistence type="predicted"/>
<keyword evidence="1" id="KW-1133">Transmembrane helix</keyword>
<gene>
    <name evidence="2" type="ORF">GCM10010439_48980</name>
</gene>
<evidence type="ECO:0000256" key="1">
    <source>
        <dbReference type="SAM" id="Phobius"/>
    </source>
</evidence>
<protein>
    <recommendedName>
        <fullName evidence="4">DUF2752 domain-containing protein</fullName>
    </recommendedName>
</protein>
<feature type="transmembrane region" description="Helical" evidence="1">
    <location>
        <begin position="49"/>
        <end position="69"/>
    </location>
</feature>
<reference evidence="2 3" key="1">
    <citation type="journal article" date="2019" name="Int. J. Syst. Evol. Microbiol.">
        <title>The Global Catalogue of Microorganisms (GCM) 10K type strain sequencing project: providing services to taxonomists for standard genome sequencing and annotation.</title>
        <authorList>
            <consortium name="The Broad Institute Genomics Platform"/>
            <consortium name="The Broad Institute Genome Sequencing Center for Infectious Disease"/>
            <person name="Wu L."/>
            <person name="Ma J."/>
        </authorList>
    </citation>
    <scope>NUCLEOTIDE SEQUENCE [LARGE SCALE GENOMIC DNA]</scope>
    <source>
        <strain evidence="2 3">JCM 8201</strain>
    </source>
</reference>
<evidence type="ECO:0008006" key="4">
    <source>
        <dbReference type="Google" id="ProtNLM"/>
    </source>
</evidence>
<feature type="transmembrane region" description="Helical" evidence="1">
    <location>
        <begin position="115"/>
        <end position="133"/>
    </location>
</feature>
<accession>A0ABN3UG00</accession>
<dbReference type="Pfam" id="PF10825">
    <property type="entry name" value="DUF2752"/>
    <property type="match status" value="1"/>
</dbReference>
<keyword evidence="3" id="KW-1185">Reference proteome</keyword>
<name>A0ABN3UG00_9ACTN</name>
<feature type="transmembrane region" description="Helical" evidence="1">
    <location>
        <begin position="145"/>
        <end position="164"/>
    </location>
</feature>
<dbReference type="EMBL" id="BAAATZ010000021">
    <property type="protein sequence ID" value="GAA2732075.1"/>
    <property type="molecule type" value="Genomic_DNA"/>
</dbReference>
<keyword evidence="1" id="KW-0472">Membrane</keyword>
<dbReference type="Proteomes" id="UP001501842">
    <property type="component" value="Unassembled WGS sequence"/>
</dbReference>
<dbReference type="InterPro" id="IPR021215">
    <property type="entry name" value="DUF2752"/>
</dbReference>
<feature type="transmembrane region" description="Helical" evidence="1">
    <location>
        <begin position="75"/>
        <end position="94"/>
    </location>
</feature>
<organism evidence="2 3">
    <name type="scientific">Actinocorallia aurantiaca</name>
    <dbReference type="NCBI Taxonomy" id="46204"/>
    <lineage>
        <taxon>Bacteria</taxon>
        <taxon>Bacillati</taxon>
        <taxon>Actinomycetota</taxon>
        <taxon>Actinomycetes</taxon>
        <taxon>Streptosporangiales</taxon>
        <taxon>Thermomonosporaceae</taxon>
        <taxon>Actinocorallia</taxon>
    </lineage>
</organism>